<name>A0ACB8N6P6_CITSI</name>
<accession>A0ACB8N6P6</accession>
<evidence type="ECO:0000313" key="2">
    <source>
        <dbReference type="Proteomes" id="UP000829398"/>
    </source>
</evidence>
<protein>
    <submittedName>
        <fullName evidence="1">Exopolygalacturonase</fullName>
    </submittedName>
</protein>
<reference evidence="2" key="1">
    <citation type="journal article" date="2023" name="Hortic. Res.">
        <title>A chromosome-level phased genome enabling allele-level studies in sweet orange: a case study on citrus Huanglongbing tolerance.</title>
        <authorList>
            <person name="Wu B."/>
            <person name="Yu Q."/>
            <person name="Deng Z."/>
            <person name="Duan Y."/>
            <person name="Luo F."/>
            <person name="Gmitter F. Jr."/>
        </authorList>
    </citation>
    <scope>NUCLEOTIDE SEQUENCE [LARGE SCALE GENOMIC DNA]</scope>
    <source>
        <strain evidence="2">cv. Valencia</strain>
    </source>
</reference>
<keyword evidence="2" id="KW-1185">Reference proteome</keyword>
<proteinExistence type="predicted"/>
<organism evidence="1 2">
    <name type="scientific">Citrus sinensis</name>
    <name type="common">Sweet orange</name>
    <name type="synonym">Citrus aurantium var. sinensis</name>
    <dbReference type="NCBI Taxonomy" id="2711"/>
    <lineage>
        <taxon>Eukaryota</taxon>
        <taxon>Viridiplantae</taxon>
        <taxon>Streptophyta</taxon>
        <taxon>Embryophyta</taxon>
        <taxon>Tracheophyta</taxon>
        <taxon>Spermatophyta</taxon>
        <taxon>Magnoliopsida</taxon>
        <taxon>eudicotyledons</taxon>
        <taxon>Gunneridae</taxon>
        <taxon>Pentapetalae</taxon>
        <taxon>rosids</taxon>
        <taxon>malvids</taxon>
        <taxon>Sapindales</taxon>
        <taxon>Rutaceae</taxon>
        <taxon>Aurantioideae</taxon>
        <taxon>Citrus</taxon>
    </lineage>
</organism>
<comment type="caution">
    <text evidence="1">The sequence shown here is derived from an EMBL/GenBank/DDBJ whole genome shotgun (WGS) entry which is preliminary data.</text>
</comment>
<sequence length="348" mass="37457">MKVVGALLLCWLTLVIESQGANLDFQKPEAQASEAEASKEACTSENPSTVVISKGNYMVGSVTFKGPCKSPITLHIEGKLKAPVELERLSSQDGWIVFQDIDGLQISGGGTFDGQGSAAWAKNDCRKTGKCNSLPINLRFSSVTNSKMQDITSLNSKLFRINILNCKNLSLQHISINAPANSLNTDGIHIGRSNGVHITDADIKTGDDCVSLGDGSQQISIEKVTCGPGHGISVGSLGRYHDEQPVNGVTVRNCTLKNTMNGVRVKTWPDSPSGVASDMTFEDIIMDNVSNPILIDQKYCPYGIQCRNVHIGNIHLTYTPQGTAFSECTNVRLVVSGRVVPRACFKNT</sequence>
<dbReference type="Proteomes" id="UP000829398">
    <property type="component" value="Chromosome 2"/>
</dbReference>
<dbReference type="EMBL" id="CM039171">
    <property type="protein sequence ID" value="KAH9793584.1"/>
    <property type="molecule type" value="Genomic_DNA"/>
</dbReference>
<evidence type="ECO:0000313" key="1">
    <source>
        <dbReference type="EMBL" id="KAH9793584.1"/>
    </source>
</evidence>
<gene>
    <name evidence="1" type="ORF">KPL71_004574</name>
</gene>